<dbReference type="Ensembl" id="ENSCINT00000034272.1">
    <property type="protein sequence ID" value="ENSCINP00000035426.1"/>
    <property type="gene ID" value="ENSCING00000023350.1"/>
</dbReference>
<keyword evidence="2" id="KW-1185">Reference proteome</keyword>
<reference evidence="2" key="1">
    <citation type="journal article" date="2002" name="Science">
        <title>The draft genome of Ciona intestinalis: insights into chordate and vertebrate origins.</title>
        <authorList>
            <person name="Dehal P."/>
            <person name="Satou Y."/>
            <person name="Campbell R.K."/>
            <person name="Chapman J."/>
            <person name="Degnan B."/>
            <person name="De Tomaso A."/>
            <person name="Davidson B."/>
            <person name="Di Gregorio A."/>
            <person name="Gelpke M."/>
            <person name="Goodstein D.M."/>
            <person name="Harafuji N."/>
            <person name="Hastings K.E."/>
            <person name="Ho I."/>
            <person name="Hotta K."/>
            <person name="Huang W."/>
            <person name="Kawashima T."/>
            <person name="Lemaire P."/>
            <person name="Martinez D."/>
            <person name="Meinertzhagen I.A."/>
            <person name="Necula S."/>
            <person name="Nonaka M."/>
            <person name="Putnam N."/>
            <person name="Rash S."/>
            <person name="Saiga H."/>
            <person name="Satake M."/>
            <person name="Terry A."/>
            <person name="Yamada L."/>
            <person name="Wang H.G."/>
            <person name="Awazu S."/>
            <person name="Azumi K."/>
            <person name="Boore J."/>
            <person name="Branno M."/>
            <person name="Chin-Bow S."/>
            <person name="DeSantis R."/>
            <person name="Doyle S."/>
            <person name="Francino P."/>
            <person name="Keys D.N."/>
            <person name="Haga S."/>
            <person name="Hayashi H."/>
            <person name="Hino K."/>
            <person name="Imai K.S."/>
            <person name="Inaba K."/>
            <person name="Kano S."/>
            <person name="Kobayashi K."/>
            <person name="Kobayashi M."/>
            <person name="Lee B.I."/>
            <person name="Makabe K.W."/>
            <person name="Manohar C."/>
            <person name="Matassi G."/>
            <person name="Medina M."/>
            <person name="Mochizuki Y."/>
            <person name="Mount S."/>
            <person name="Morishita T."/>
            <person name="Miura S."/>
            <person name="Nakayama A."/>
            <person name="Nishizaka S."/>
            <person name="Nomoto H."/>
            <person name="Ohta F."/>
            <person name="Oishi K."/>
            <person name="Rigoutsos I."/>
            <person name="Sano M."/>
            <person name="Sasaki A."/>
            <person name="Sasakura Y."/>
            <person name="Shoguchi E."/>
            <person name="Shin-i T."/>
            <person name="Spagnuolo A."/>
            <person name="Stainier D."/>
            <person name="Suzuki M.M."/>
            <person name="Tassy O."/>
            <person name="Takatori N."/>
            <person name="Tokuoka M."/>
            <person name="Yagi K."/>
            <person name="Yoshizaki F."/>
            <person name="Wada S."/>
            <person name="Zhang C."/>
            <person name="Hyatt P.D."/>
            <person name="Larimer F."/>
            <person name="Detter C."/>
            <person name="Doggett N."/>
            <person name="Glavina T."/>
            <person name="Hawkins T."/>
            <person name="Richardson P."/>
            <person name="Lucas S."/>
            <person name="Kohara Y."/>
            <person name="Levine M."/>
            <person name="Satoh N."/>
            <person name="Rokhsar D.S."/>
        </authorList>
    </citation>
    <scope>NUCLEOTIDE SEQUENCE [LARGE SCALE GENOMIC DNA]</scope>
</reference>
<dbReference type="InParanoid" id="H2Y0J2"/>
<evidence type="ECO:0000313" key="2">
    <source>
        <dbReference type="Proteomes" id="UP000008144"/>
    </source>
</evidence>
<dbReference type="HOGENOM" id="CLU_3067886_0_0_1"/>
<dbReference type="EMBL" id="EAAA01000957">
    <property type="status" value="NOT_ANNOTATED_CDS"/>
    <property type="molecule type" value="Genomic_DNA"/>
</dbReference>
<evidence type="ECO:0000313" key="1">
    <source>
        <dbReference type="Ensembl" id="ENSCINP00000035426.1"/>
    </source>
</evidence>
<dbReference type="AlphaFoldDB" id="H2Y0J2"/>
<reference evidence="1" key="3">
    <citation type="submission" date="2025-08" db="UniProtKB">
        <authorList>
            <consortium name="Ensembl"/>
        </authorList>
    </citation>
    <scope>IDENTIFICATION</scope>
</reference>
<organism evidence="1 2">
    <name type="scientific">Ciona intestinalis</name>
    <name type="common">Transparent sea squirt</name>
    <name type="synonym">Ascidia intestinalis</name>
    <dbReference type="NCBI Taxonomy" id="7719"/>
    <lineage>
        <taxon>Eukaryota</taxon>
        <taxon>Metazoa</taxon>
        <taxon>Chordata</taxon>
        <taxon>Tunicata</taxon>
        <taxon>Ascidiacea</taxon>
        <taxon>Phlebobranchia</taxon>
        <taxon>Cionidae</taxon>
        <taxon>Ciona</taxon>
    </lineage>
</organism>
<proteinExistence type="predicted"/>
<sequence length="53" mass="5652">MRDNHGVIGAVEKSLVSDHIPLGAKLFGTVFTNMHASSVFMAITLDVVGRVVL</sequence>
<reference evidence="1" key="4">
    <citation type="submission" date="2025-09" db="UniProtKB">
        <authorList>
            <consortium name="Ensembl"/>
        </authorList>
    </citation>
    <scope>IDENTIFICATION</scope>
</reference>
<dbReference type="Proteomes" id="UP000008144">
    <property type="component" value="Chromosome 12"/>
</dbReference>
<protein>
    <submittedName>
        <fullName evidence="1">Uncharacterized protein</fullName>
    </submittedName>
</protein>
<accession>H2Y0J2</accession>
<reference evidence="1" key="2">
    <citation type="journal article" date="2008" name="Genome Biol.">
        <title>Improved genome assembly and evidence-based global gene model set for the chordate Ciona intestinalis: new insight into intron and operon populations.</title>
        <authorList>
            <person name="Satou Y."/>
            <person name="Mineta K."/>
            <person name="Ogasawara M."/>
            <person name="Sasakura Y."/>
            <person name="Shoguchi E."/>
            <person name="Ueno K."/>
            <person name="Yamada L."/>
            <person name="Matsumoto J."/>
            <person name="Wasserscheid J."/>
            <person name="Dewar K."/>
            <person name="Wiley G.B."/>
            <person name="Macmil S.L."/>
            <person name="Roe B.A."/>
            <person name="Zeller R.W."/>
            <person name="Hastings K.E."/>
            <person name="Lemaire P."/>
            <person name="Lindquist E."/>
            <person name="Endo T."/>
            <person name="Hotta K."/>
            <person name="Inaba K."/>
        </authorList>
    </citation>
    <scope>NUCLEOTIDE SEQUENCE [LARGE SCALE GENOMIC DNA]</scope>
    <source>
        <strain evidence="1">wild type</strain>
    </source>
</reference>
<name>H2Y0J2_CIOIN</name>